<sequence length="196" mass="21841">MKTFEAGCKAYHAANSELEAHYGSEQGIEIRNKVPHVDLSLYLDLSNTPHAYALPAIAAAQKASLDEQGSDFTKKYEAFKNRTEMLVQARYQAFCDALGLLGEEMGAEYEFNTSGPLDQRIADVLTKGDLLRKTLLDGFGYVDLLDLESSFSKGFFTVTGLTKIKLYNDLKLCSQIREGGIRISAEERVRLGFHQE</sequence>
<geneLocation type="plasmid" evidence="2">
    <name>p1_pm101005</name>
</geneLocation>
<name>A0A165T0M7_STUST</name>
<gene>
    <name evidence="1" type="ORF">GQA94_22995</name>
</gene>
<keyword evidence="1" id="KW-0614">Plasmid</keyword>
<dbReference type="RefSeq" id="WP_019406478.1">
    <property type="nucleotide sequence ID" value="NZ_CP046903.1"/>
</dbReference>
<protein>
    <submittedName>
        <fullName evidence="1">Uncharacterized protein</fullName>
    </submittedName>
</protein>
<dbReference type="AlphaFoldDB" id="A0A165T0M7"/>
<reference evidence="1 2" key="1">
    <citation type="submission" date="2019-12" db="EMBL/GenBank/DDBJ databases">
        <title>Complete genome sequence of Pseudomonas stutzeri.</title>
        <authorList>
            <person name="Lim S.R."/>
            <person name="Kim J.H."/>
        </authorList>
    </citation>
    <scope>NUCLEOTIDE SEQUENCE [LARGE SCALE GENOMIC DNA]</scope>
    <source>
        <strain evidence="1 2">PM101005</strain>
        <plasmid evidence="2">p1_pm101005</plasmid>
    </source>
</reference>
<dbReference type="OrthoDB" id="6954120at2"/>
<evidence type="ECO:0000313" key="2">
    <source>
        <dbReference type="Proteomes" id="UP000438983"/>
    </source>
</evidence>
<dbReference type="Proteomes" id="UP000438983">
    <property type="component" value="Plasmid p1_PM101005"/>
</dbReference>
<proteinExistence type="predicted"/>
<evidence type="ECO:0000313" key="1">
    <source>
        <dbReference type="EMBL" id="QGZ32979.1"/>
    </source>
</evidence>
<organism evidence="1 2">
    <name type="scientific">Stutzerimonas stutzeri</name>
    <name type="common">Pseudomonas stutzeri</name>
    <dbReference type="NCBI Taxonomy" id="316"/>
    <lineage>
        <taxon>Bacteria</taxon>
        <taxon>Pseudomonadati</taxon>
        <taxon>Pseudomonadota</taxon>
        <taxon>Gammaproteobacteria</taxon>
        <taxon>Pseudomonadales</taxon>
        <taxon>Pseudomonadaceae</taxon>
        <taxon>Stutzerimonas</taxon>
    </lineage>
</organism>
<accession>A0A165T0M7</accession>
<dbReference type="EMBL" id="CP046903">
    <property type="protein sequence ID" value="QGZ32979.1"/>
    <property type="molecule type" value="Genomic_DNA"/>
</dbReference>